<accession>A0A840I7L5</accession>
<gene>
    <name evidence="2" type="ORF">GGQ59_002642</name>
</gene>
<feature type="domain" description="DUF374" evidence="1">
    <location>
        <begin position="69"/>
        <end position="142"/>
    </location>
</feature>
<comment type="caution">
    <text evidence="2">The sequence shown here is derived from an EMBL/GenBank/DDBJ whole genome shotgun (WGS) entry which is preliminary data.</text>
</comment>
<evidence type="ECO:0000259" key="1">
    <source>
        <dbReference type="Pfam" id="PF04028"/>
    </source>
</evidence>
<protein>
    <recommendedName>
        <fullName evidence="1">DUF374 domain-containing protein</fullName>
    </recommendedName>
</protein>
<evidence type="ECO:0000313" key="3">
    <source>
        <dbReference type="Proteomes" id="UP000563524"/>
    </source>
</evidence>
<dbReference type="Pfam" id="PF04028">
    <property type="entry name" value="DUF374"/>
    <property type="match status" value="1"/>
</dbReference>
<proteinExistence type="predicted"/>
<dbReference type="AlphaFoldDB" id="A0A840I7L5"/>
<reference evidence="2 3" key="1">
    <citation type="submission" date="2020-08" db="EMBL/GenBank/DDBJ databases">
        <title>Genomic Encyclopedia of Type Strains, Phase IV (KMG-IV): sequencing the most valuable type-strain genomes for metagenomic binning, comparative biology and taxonomic classification.</title>
        <authorList>
            <person name="Goeker M."/>
        </authorList>
    </citation>
    <scope>NUCLEOTIDE SEQUENCE [LARGE SCALE GENOMIC DNA]</scope>
    <source>
        <strain evidence="2 3">DSM 102850</strain>
    </source>
</reference>
<dbReference type="InterPro" id="IPR007172">
    <property type="entry name" value="DUF374"/>
</dbReference>
<name>A0A840I7L5_9PROT</name>
<dbReference type="Proteomes" id="UP000563524">
    <property type="component" value="Unassembled WGS sequence"/>
</dbReference>
<keyword evidence="3" id="KW-1185">Reference proteome</keyword>
<dbReference type="CDD" id="cd07983">
    <property type="entry name" value="LPLAT_DUF374-like"/>
    <property type="match status" value="1"/>
</dbReference>
<organism evidence="2 3">
    <name type="scientific">Parvularcula dongshanensis</name>
    <dbReference type="NCBI Taxonomy" id="1173995"/>
    <lineage>
        <taxon>Bacteria</taxon>
        <taxon>Pseudomonadati</taxon>
        <taxon>Pseudomonadota</taxon>
        <taxon>Alphaproteobacteria</taxon>
        <taxon>Parvularculales</taxon>
        <taxon>Parvularculaceae</taxon>
        <taxon>Parvularcula</taxon>
    </lineage>
</organism>
<sequence>MASKDRLNDALLRFAPPLGAAYVRFVHRTTRWTRIGEEHHAAMISSGRPFICAFWHARLLMMPIIKLEQGRDFTMMISAHGDGEAGTRLAARFGIDAARGSGADPRKPDKAKGGAAALKGLVESAKAGRNIGVTPDGPRGPARQARLGVAQLARLTGLPVLPMSYSVASGRFLSSWDRFLVPFPFGRGVFAFGTPVMVEGRGPVHLEATRRAIEAELNRITDLADQMMGHAPIRPVLAPA</sequence>
<dbReference type="EMBL" id="JACHOB010000006">
    <property type="protein sequence ID" value="MBB4660098.1"/>
    <property type="molecule type" value="Genomic_DNA"/>
</dbReference>
<dbReference type="RefSeq" id="WP_183819342.1">
    <property type="nucleotide sequence ID" value="NZ_JACHOB010000006.1"/>
</dbReference>
<evidence type="ECO:0000313" key="2">
    <source>
        <dbReference type="EMBL" id="MBB4660098.1"/>
    </source>
</evidence>